<dbReference type="PROSITE" id="PS50181">
    <property type="entry name" value="FBOX"/>
    <property type="match status" value="1"/>
</dbReference>
<protein>
    <submittedName>
        <fullName evidence="3">F-box domain-containing protein</fullName>
    </submittedName>
</protein>
<feature type="domain" description="F-box" evidence="1">
    <location>
        <begin position="1"/>
        <end position="47"/>
    </location>
</feature>
<name>A0A1I7VPN5_LOALO</name>
<dbReference type="InterPro" id="IPR001810">
    <property type="entry name" value="F-box_dom"/>
</dbReference>
<dbReference type="InterPro" id="IPR032675">
    <property type="entry name" value="LRR_dom_sf"/>
</dbReference>
<dbReference type="Proteomes" id="UP000095285">
    <property type="component" value="Unassembled WGS sequence"/>
</dbReference>
<sequence length="315" mass="36970">MISIDSLPPEIHLTVLNYCDFFSLLQLRQVSKYYKWLAEYNLCYRSHLDVVGDYLAIFNKYKRQHFALLNEQNDCDAVFDKIFTFINLYMPSLRDLSLRHCSVVLTLAGLIQLASVVPRLYRLDLSQSCNKPRFETDAILALQYFRQLKVLIMDGFVIQKSAGKGCSHRLEVPPLRHMEHLETLVLNCPYDTLAKILYSLCESHCHLYKLKHISLGVRYNTAKYPELLIWFLLTHHSLRFVHIWNALFATNDQLKRFYTALISLPKLTELHLESCELCDRIDSSIEVQFLKSITMRGIRWNGLVRSMRYNPDNNR</sequence>
<dbReference type="WBParaSite" id="EN70_4902">
    <property type="protein sequence ID" value="EN70_4902"/>
    <property type="gene ID" value="EN70_4902"/>
</dbReference>
<dbReference type="SUPFAM" id="SSF81383">
    <property type="entry name" value="F-box domain"/>
    <property type="match status" value="1"/>
</dbReference>
<keyword evidence="2" id="KW-1185">Reference proteome</keyword>
<accession>A0A1I7VPN5</accession>
<proteinExistence type="predicted"/>
<evidence type="ECO:0000313" key="3">
    <source>
        <dbReference type="WBParaSite" id="EN70_4902"/>
    </source>
</evidence>
<reference evidence="3" key="2">
    <citation type="submission" date="2016-11" db="UniProtKB">
        <authorList>
            <consortium name="WormBaseParasite"/>
        </authorList>
    </citation>
    <scope>IDENTIFICATION</scope>
</reference>
<dbReference type="SUPFAM" id="SSF52047">
    <property type="entry name" value="RNI-like"/>
    <property type="match status" value="1"/>
</dbReference>
<dbReference type="Gene3D" id="1.20.1280.50">
    <property type="match status" value="1"/>
</dbReference>
<dbReference type="InterPro" id="IPR036047">
    <property type="entry name" value="F-box-like_dom_sf"/>
</dbReference>
<evidence type="ECO:0000259" key="1">
    <source>
        <dbReference type="PROSITE" id="PS50181"/>
    </source>
</evidence>
<dbReference type="Pfam" id="PF00646">
    <property type="entry name" value="F-box"/>
    <property type="match status" value="1"/>
</dbReference>
<reference evidence="2" key="1">
    <citation type="submission" date="2012-04" db="EMBL/GenBank/DDBJ databases">
        <title>The Genome Sequence of Loa loa.</title>
        <authorList>
            <consortium name="The Broad Institute Genome Sequencing Platform"/>
            <consortium name="Broad Institute Genome Sequencing Center for Infectious Disease"/>
            <person name="Nutman T.B."/>
            <person name="Fink D.L."/>
            <person name="Russ C."/>
            <person name="Young S."/>
            <person name="Zeng Q."/>
            <person name="Gargeya S."/>
            <person name="Alvarado L."/>
            <person name="Berlin A."/>
            <person name="Chapman S.B."/>
            <person name="Chen Z."/>
            <person name="Freedman E."/>
            <person name="Gellesch M."/>
            <person name="Goldberg J."/>
            <person name="Griggs A."/>
            <person name="Gujja S."/>
            <person name="Heilman E.R."/>
            <person name="Heiman D."/>
            <person name="Howarth C."/>
            <person name="Mehta T."/>
            <person name="Neiman D."/>
            <person name="Pearson M."/>
            <person name="Roberts A."/>
            <person name="Saif S."/>
            <person name="Shea T."/>
            <person name="Shenoy N."/>
            <person name="Sisk P."/>
            <person name="Stolte C."/>
            <person name="Sykes S."/>
            <person name="White J."/>
            <person name="Yandava C."/>
            <person name="Haas B."/>
            <person name="Henn M.R."/>
            <person name="Nusbaum C."/>
            <person name="Birren B."/>
        </authorList>
    </citation>
    <scope>NUCLEOTIDE SEQUENCE [LARGE SCALE GENOMIC DNA]</scope>
</reference>
<dbReference type="AlphaFoldDB" id="A0A1I7VPN5"/>
<dbReference type="Gene3D" id="3.80.10.10">
    <property type="entry name" value="Ribonuclease Inhibitor"/>
    <property type="match status" value="1"/>
</dbReference>
<evidence type="ECO:0000313" key="2">
    <source>
        <dbReference type="Proteomes" id="UP000095285"/>
    </source>
</evidence>
<organism evidence="2 3">
    <name type="scientific">Loa loa</name>
    <name type="common">Eye worm</name>
    <name type="synonym">Filaria loa</name>
    <dbReference type="NCBI Taxonomy" id="7209"/>
    <lineage>
        <taxon>Eukaryota</taxon>
        <taxon>Metazoa</taxon>
        <taxon>Ecdysozoa</taxon>
        <taxon>Nematoda</taxon>
        <taxon>Chromadorea</taxon>
        <taxon>Rhabditida</taxon>
        <taxon>Spirurina</taxon>
        <taxon>Spiruromorpha</taxon>
        <taxon>Filarioidea</taxon>
        <taxon>Onchocercidae</taxon>
        <taxon>Loa</taxon>
    </lineage>
</organism>